<proteinExistence type="predicted"/>
<evidence type="ECO:0000259" key="2">
    <source>
        <dbReference type="Pfam" id="PF20150"/>
    </source>
</evidence>
<accession>A0A1E1MLT5</accession>
<dbReference type="PANTHER" id="PTHR35910">
    <property type="entry name" value="2EXR DOMAIN-CONTAINING PROTEIN"/>
    <property type="match status" value="1"/>
</dbReference>
<keyword evidence="4" id="KW-1185">Reference proteome</keyword>
<gene>
    <name evidence="3" type="ORF">RSE6_10587</name>
</gene>
<dbReference type="Pfam" id="PF20150">
    <property type="entry name" value="2EXR"/>
    <property type="match status" value="1"/>
</dbReference>
<evidence type="ECO:0000313" key="4">
    <source>
        <dbReference type="Proteomes" id="UP000177625"/>
    </source>
</evidence>
<dbReference type="InterPro" id="IPR045518">
    <property type="entry name" value="2EXR"/>
</dbReference>
<feature type="compositionally biased region" description="Basic and acidic residues" evidence="1">
    <location>
        <begin position="260"/>
        <end position="274"/>
    </location>
</feature>
<evidence type="ECO:0000256" key="1">
    <source>
        <dbReference type="SAM" id="MobiDB-lite"/>
    </source>
</evidence>
<dbReference type="EMBL" id="FJVC01000392">
    <property type="protein sequence ID" value="CZT49705.1"/>
    <property type="molecule type" value="Genomic_DNA"/>
</dbReference>
<protein>
    <recommendedName>
        <fullName evidence="2">2EXR domain-containing protein</fullName>
    </recommendedName>
</protein>
<name>A0A1E1MLT5_RHYSE</name>
<evidence type="ECO:0000313" key="3">
    <source>
        <dbReference type="EMBL" id="CZT49705.1"/>
    </source>
</evidence>
<organism evidence="3 4">
    <name type="scientific">Rhynchosporium secalis</name>
    <name type="common">Barley scald fungus</name>
    <dbReference type="NCBI Taxonomy" id="38038"/>
    <lineage>
        <taxon>Eukaryota</taxon>
        <taxon>Fungi</taxon>
        <taxon>Dikarya</taxon>
        <taxon>Ascomycota</taxon>
        <taxon>Pezizomycotina</taxon>
        <taxon>Leotiomycetes</taxon>
        <taxon>Helotiales</taxon>
        <taxon>Ploettnerulaceae</taxon>
        <taxon>Rhynchosporium</taxon>
    </lineage>
</organism>
<dbReference type="AlphaFoldDB" id="A0A1E1MLT5"/>
<dbReference type="PANTHER" id="PTHR35910:SF1">
    <property type="entry name" value="2EXR DOMAIN-CONTAINING PROTEIN"/>
    <property type="match status" value="1"/>
</dbReference>
<feature type="region of interest" description="Disordered" evidence="1">
    <location>
        <begin position="320"/>
        <end position="339"/>
    </location>
</feature>
<sequence length="339" mass="39172">MAHPGLSLEDSLHDEERTFHGFAKLPVELRLLILDAFIHFPRVITVYRENKFVKAKGPRVSKSSYRIPYAMVKHCDVEIPILLHINKEFREYASSFYSLAFEGRLKKPIYFNFAVDYIHYYDISAVEALDNPRPELHWGPTKTSDTSQSLQRLIIGRPTAYCKHSYSMRGNYVKTLRTVVRNYKGLNDLILEAPSYGDIGKGWGRIILPRLSKILKPSTSMPGTSIPQNVHLVSHCRLNSMFQENVSAFVYCDCDNEQKGKCRGEEDERIAHNESEEEGSEDGESEDEDTDDEGDEDLVEYDDNMDWYMCLRYQQKEDETNALEAVEQEDEPNLETDFE</sequence>
<feature type="domain" description="2EXR" evidence="2">
    <location>
        <begin position="19"/>
        <end position="118"/>
    </location>
</feature>
<dbReference type="Proteomes" id="UP000177625">
    <property type="component" value="Unassembled WGS sequence"/>
</dbReference>
<feature type="region of interest" description="Disordered" evidence="1">
    <location>
        <begin position="260"/>
        <end position="300"/>
    </location>
</feature>
<reference evidence="4" key="1">
    <citation type="submission" date="2016-03" db="EMBL/GenBank/DDBJ databases">
        <authorList>
            <person name="Guldener U."/>
        </authorList>
    </citation>
    <scope>NUCLEOTIDE SEQUENCE [LARGE SCALE GENOMIC DNA]</scope>
</reference>
<feature type="compositionally biased region" description="Acidic residues" evidence="1">
    <location>
        <begin position="326"/>
        <end position="339"/>
    </location>
</feature>
<feature type="compositionally biased region" description="Acidic residues" evidence="1">
    <location>
        <begin position="275"/>
        <end position="300"/>
    </location>
</feature>